<name>A0A1V0SFR9_9VIRU</name>
<feature type="region of interest" description="Disordered" evidence="1">
    <location>
        <begin position="236"/>
        <end position="315"/>
    </location>
</feature>
<protein>
    <recommendedName>
        <fullName evidence="3">Thioredoxin</fullName>
    </recommendedName>
</protein>
<dbReference type="EMBL" id="KY684104">
    <property type="protein sequence ID" value="ARF10569.1"/>
    <property type="molecule type" value="Genomic_DNA"/>
</dbReference>
<dbReference type="SUPFAM" id="SSF52833">
    <property type="entry name" value="Thioredoxin-like"/>
    <property type="match status" value="1"/>
</dbReference>
<gene>
    <name evidence="2" type="ORF">Hokovirus_2_96</name>
</gene>
<evidence type="ECO:0008006" key="3">
    <source>
        <dbReference type="Google" id="ProtNLM"/>
    </source>
</evidence>
<feature type="compositionally biased region" description="Low complexity" evidence="1">
    <location>
        <begin position="236"/>
        <end position="304"/>
    </location>
</feature>
<accession>A0A1V0SFR9</accession>
<evidence type="ECO:0000313" key="2">
    <source>
        <dbReference type="EMBL" id="ARF10569.1"/>
    </source>
</evidence>
<sequence length="315" mass="36665">MTNNIFKIKDQYQLDKIIKKHNDTLIIVVYCSRDCKLSRNIIDPFINLSKKYTKYYFIFANVYVCDTETEYFTIESTPHFILYYNELPISQIIGSYVNLVEKNINLLEKFINKSTRPLGKLSGHINNDATKIKYLKLLFDLTKTGVILSNNYNLESDLDDMIWEYNIHTQPNITVNSQYQPINNQDITKQTKQTKQNNKKSLVPDDKFMDTLKSLIIDEEKYKIIESKIKQKKINNTNNNYNYNNNNSDSNNSNDNSNDSDDNNCNNSNNSNNNNCNNSDNNSNDSDSNNNSNNDSNDNNNYNNKNIILNSEYDD</sequence>
<proteinExistence type="predicted"/>
<dbReference type="InterPro" id="IPR036249">
    <property type="entry name" value="Thioredoxin-like_sf"/>
</dbReference>
<evidence type="ECO:0000256" key="1">
    <source>
        <dbReference type="SAM" id="MobiDB-lite"/>
    </source>
</evidence>
<reference evidence="2" key="1">
    <citation type="journal article" date="2017" name="Science">
        <title>Giant viruses with an expanded complement of translation system components.</title>
        <authorList>
            <person name="Schulz F."/>
            <person name="Yutin N."/>
            <person name="Ivanova N.N."/>
            <person name="Ortega D.R."/>
            <person name="Lee T.K."/>
            <person name="Vierheilig J."/>
            <person name="Daims H."/>
            <person name="Horn M."/>
            <person name="Wagner M."/>
            <person name="Jensen G.J."/>
            <person name="Kyrpides N.C."/>
            <person name="Koonin E.V."/>
            <person name="Woyke T."/>
        </authorList>
    </citation>
    <scope>NUCLEOTIDE SEQUENCE</scope>
    <source>
        <strain evidence="2">HKV1</strain>
    </source>
</reference>
<dbReference type="Gene3D" id="3.40.30.10">
    <property type="entry name" value="Glutaredoxin"/>
    <property type="match status" value="1"/>
</dbReference>
<organism evidence="2">
    <name type="scientific">Hokovirus HKV1</name>
    <dbReference type="NCBI Taxonomy" id="1977638"/>
    <lineage>
        <taxon>Viruses</taxon>
        <taxon>Varidnaviria</taxon>
        <taxon>Bamfordvirae</taxon>
        <taxon>Nucleocytoviricota</taxon>
        <taxon>Megaviricetes</taxon>
        <taxon>Imitervirales</taxon>
        <taxon>Mimiviridae</taxon>
        <taxon>Klosneuvirinae</taxon>
        <taxon>Hokovirus</taxon>
    </lineage>
</organism>